<dbReference type="PANTHER" id="PTHR46705">
    <property type="entry name" value="PROTEIN CBG09805"/>
    <property type="match status" value="1"/>
</dbReference>
<keyword evidence="2" id="KW-0732">Signal</keyword>
<dbReference type="Proteomes" id="UP001177023">
    <property type="component" value="Unassembled WGS sequence"/>
</dbReference>
<evidence type="ECO:0000313" key="5">
    <source>
        <dbReference type="Proteomes" id="UP001177023"/>
    </source>
</evidence>
<dbReference type="AlphaFoldDB" id="A0AA36GAA8"/>
<feature type="compositionally biased region" description="Low complexity" evidence="1">
    <location>
        <begin position="34"/>
        <end position="85"/>
    </location>
</feature>
<dbReference type="EMBL" id="CATQJA010002663">
    <property type="protein sequence ID" value="CAJ0581341.1"/>
    <property type="molecule type" value="Genomic_DNA"/>
</dbReference>
<evidence type="ECO:0000259" key="3">
    <source>
        <dbReference type="Pfam" id="PF01682"/>
    </source>
</evidence>
<accession>A0AA36GAA8</accession>
<evidence type="ECO:0000256" key="2">
    <source>
        <dbReference type="SAM" id="SignalP"/>
    </source>
</evidence>
<protein>
    <recommendedName>
        <fullName evidence="3">Domain of unknown function DB domain-containing protein</fullName>
    </recommendedName>
</protein>
<gene>
    <name evidence="4" type="ORF">MSPICULIGERA_LOCUS19503</name>
</gene>
<sequence>MGYLWIPLLAVIFAVGMAQWPQWGQFGGFGNNWNPFQQQQAGQQQQLQQSAASTSAWGQSAAASSASSASAASSQPQQWQQPQQGGFTRPQPGFAHQQQLPQSGFDSQQQFQQQQFSQFPQQSFLQNQQFGGVAEARGREQQIYGIPGRRNANQKLRTCCRKLKQADRECRRKYCDFNALAPQSVLGYLAECVPKGPTVGMMWDCASSRADHSECCRASGVSPHCMVYCETTHGVPSDPVKYMVCLADFNKIRTCFYNYLENPRNPNIKGDL</sequence>
<feature type="domain" description="Domain of unknown function DB" evidence="3">
    <location>
        <begin position="159"/>
        <end position="256"/>
    </location>
</feature>
<keyword evidence="5" id="KW-1185">Reference proteome</keyword>
<feature type="chain" id="PRO_5041377885" description="Domain of unknown function DB domain-containing protein" evidence="2">
    <location>
        <begin position="19"/>
        <end position="272"/>
    </location>
</feature>
<dbReference type="Pfam" id="PF01682">
    <property type="entry name" value="DB"/>
    <property type="match status" value="1"/>
</dbReference>
<feature type="region of interest" description="Disordered" evidence="1">
    <location>
        <begin position="34"/>
        <end position="107"/>
    </location>
</feature>
<evidence type="ECO:0000313" key="4">
    <source>
        <dbReference type="EMBL" id="CAJ0581341.1"/>
    </source>
</evidence>
<dbReference type="InterPro" id="IPR002602">
    <property type="entry name" value="DB"/>
</dbReference>
<feature type="signal peptide" evidence="2">
    <location>
        <begin position="1"/>
        <end position="18"/>
    </location>
</feature>
<reference evidence="4" key="1">
    <citation type="submission" date="2023-06" db="EMBL/GenBank/DDBJ databases">
        <authorList>
            <person name="Delattre M."/>
        </authorList>
    </citation>
    <scope>NUCLEOTIDE SEQUENCE</scope>
    <source>
        <strain evidence="4">AF72</strain>
    </source>
</reference>
<name>A0AA36GAA8_9BILA</name>
<comment type="caution">
    <text evidence="4">The sequence shown here is derived from an EMBL/GenBank/DDBJ whole genome shotgun (WGS) entry which is preliminary data.</text>
</comment>
<organism evidence="4 5">
    <name type="scientific">Mesorhabditis spiculigera</name>
    <dbReference type="NCBI Taxonomy" id="96644"/>
    <lineage>
        <taxon>Eukaryota</taxon>
        <taxon>Metazoa</taxon>
        <taxon>Ecdysozoa</taxon>
        <taxon>Nematoda</taxon>
        <taxon>Chromadorea</taxon>
        <taxon>Rhabditida</taxon>
        <taxon>Rhabditina</taxon>
        <taxon>Rhabditomorpha</taxon>
        <taxon>Rhabditoidea</taxon>
        <taxon>Rhabditidae</taxon>
        <taxon>Mesorhabditinae</taxon>
        <taxon>Mesorhabditis</taxon>
    </lineage>
</organism>
<feature type="non-terminal residue" evidence="4">
    <location>
        <position position="272"/>
    </location>
</feature>
<proteinExistence type="predicted"/>
<dbReference type="PANTHER" id="PTHR46705:SF12">
    <property type="entry name" value="DOMAIN OF UNKNOWN FUNCTION DB DOMAIN-CONTAINING PROTEIN"/>
    <property type="match status" value="1"/>
</dbReference>
<evidence type="ECO:0000256" key="1">
    <source>
        <dbReference type="SAM" id="MobiDB-lite"/>
    </source>
</evidence>